<protein>
    <submittedName>
        <fullName evidence="2">Uncharacterized protein</fullName>
    </submittedName>
</protein>
<feature type="non-terminal residue" evidence="2">
    <location>
        <position position="30"/>
    </location>
</feature>
<proteinExistence type="predicted"/>
<dbReference type="EMBL" id="UINC01136540">
    <property type="protein sequence ID" value="SVD21369.1"/>
    <property type="molecule type" value="Genomic_DNA"/>
</dbReference>
<name>A0A382TGY1_9ZZZZ</name>
<feature type="compositionally biased region" description="Acidic residues" evidence="1">
    <location>
        <begin position="17"/>
        <end position="30"/>
    </location>
</feature>
<feature type="region of interest" description="Disordered" evidence="1">
    <location>
        <begin position="1"/>
        <end position="30"/>
    </location>
</feature>
<organism evidence="2">
    <name type="scientific">marine metagenome</name>
    <dbReference type="NCBI Taxonomy" id="408172"/>
    <lineage>
        <taxon>unclassified sequences</taxon>
        <taxon>metagenomes</taxon>
        <taxon>ecological metagenomes</taxon>
    </lineage>
</organism>
<evidence type="ECO:0000313" key="2">
    <source>
        <dbReference type="EMBL" id="SVD21369.1"/>
    </source>
</evidence>
<dbReference type="AlphaFoldDB" id="A0A382TGY1"/>
<reference evidence="2" key="1">
    <citation type="submission" date="2018-05" db="EMBL/GenBank/DDBJ databases">
        <authorList>
            <person name="Lanie J.A."/>
            <person name="Ng W.-L."/>
            <person name="Kazmierczak K.M."/>
            <person name="Andrzejewski T.M."/>
            <person name="Davidsen T.M."/>
            <person name="Wayne K.J."/>
            <person name="Tettelin H."/>
            <person name="Glass J.I."/>
            <person name="Rusch D."/>
            <person name="Podicherti R."/>
            <person name="Tsui H.-C.T."/>
            <person name="Winkler M.E."/>
        </authorList>
    </citation>
    <scope>NUCLEOTIDE SEQUENCE</scope>
</reference>
<evidence type="ECO:0000256" key="1">
    <source>
        <dbReference type="SAM" id="MobiDB-lite"/>
    </source>
</evidence>
<accession>A0A382TGY1</accession>
<sequence>MEVSAPIEEVAPTTSIETEEVVAEVPDEPV</sequence>
<gene>
    <name evidence="2" type="ORF">METZ01_LOCUS374223</name>
</gene>